<reference evidence="1" key="1">
    <citation type="submission" date="2022-05" db="EMBL/GenBank/DDBJ databases">
        <title>Chromosome-level genome of Chaenocephalus aceratus.</title>
        <authorList>
            <person name="Park H."/>
        </authorList>
    </citation>
    <scope>NUCLEOTIDE SEQUENCE</scope>
    <source>
        <strain evidence="1">KU_202001</strain>
    </source>
</reference>
<dbReference type="Proteomes" id="UP001057452">
    <property type="component" value="Chromosome 18"/>
</dbReference>
<name>A0ACB9W617_CHAAC</name>
<feature type="non-terminal residue" evidence="1">
    <location>
        <position position="1"/>
    </location>
</feature>
<sequence>ETDAECLSLNTRTFCPFVTSAVLTVSSRGRCRASRVQTGVCSCLRRKLFPRPSADSCFLRI</sequence>
<gene>
    <name evidence="1" type="ORF">KUCAC02_000343</name>
</gene>
<feature type="non-terminal residue" evidence="1">
    <location>
        <position position="61"/>
    </location>
</feature>
<evidence type="ECO:0000313" key="1">
    <source>
        <dbReference type="EMBL" id="KAI4808279.1"/>
    </source>
</evidence>
<accession>A0ACB9W617</accession>
<dbReference type="EMBL" id="CM043802">
    <property type="protein sequence ID" value="KAI4808279.1"/>
    <property type="molecule type" value="Genomic_DNA"/>
</dbReference>
<keyword evidence="2" id="KW-1185">Reference proteome</keyword>
<organism evidence="1 2">
    <name type="scientific">Chaenocephalus aceratus</name>
    <name type="common">Blackfin icefish</name>
    <name type="synonym">Chaenichthys aceratus</name>
    <dbReference type="NCBI Taxonomy" id="36190"/>
    <lineage>
        <taxon>Eukaryota</taxon>
        <taxon>Metazoa</taxon>
        <taxon>Chordata</taxon>
        <taxon>Craniata</taxon>
        <taxon>Vertebrata</taxon>
        <taxon>Euteleostomi</taxon>
        <taxon>Actinopterygii</taxon>
        <taxon>Neopterygii</taxon>
        <taxon>Teleostei</taxon>
        <taxon>Neoteleostei</taxon>
        <taxon>Acanthomorphata</taxon>
        <taxon>Eupercaria</taxon>
        <taxon>Perciformes</taxon>
        <taxon>Notothenioidei</taxon>
        <taxon>Channichthyidae</taxon>
        <taxon>Chaenocephalus</taxon>
    </lineage>
</organism>
<comment type="caution">
    <text evidence="1">The sequence shown here is derived from an EMBL/GenBank/DDBJ whole genome shotgun (WGS) entry which is preliminary data.</text>
</comment>
<protein>
    <submittedName>
        <fullName evidence="1">Uncharacterized protein</fullName>
    </submittedName>
</protein>
<proteinExistence type="predicted"/>
<evidence type="ECO:0000313" key="2">
    <source>
        <dbReference type="Proteomes" id="UP001057452"/>
    </source>
</evidence>